<keyword evidence="2" id="KW-1185">Reference proteome</keyword>
<sequence length="113" mass="12325">MPPVNKFSVGFLVKMQPPGPQTLSMVESMVCHKPLLVPRLKSYLDLPIKLSGPVVPVNLPNPNGVRMSPFRAMAAVTGSTITPWAKTAIQESRTNTAGIILTGCEPEELYLYF</sequence>
<comment type="caution">
    <text evidence="1">The sequence shown here is derived from an EMBL/GenBank/DDBJ whole genome shotgun (WGS) entry which is preliminary data.</text>
</comment>
<gene>
    <name evidence="1" type="ORF">ACAOBT_LOCUS5417</name>
</gene>
<dbReference type="AlphaFoldDB" id="A0A9P0P3E8"/>
<evidence type="ECO:0000313" key="2">
    <source>
        <dbReference type="Proteomes" id="UP001152888"/>
    </source>
</evidence>
<dbReference type="Proteomes" id="UP001152888">
    <property type="component" value="Unassembled WGS sequence"/>
</dbReference>
<proteinExistence type="predicted"/>
<evidence type="ECO:0000313" key="1">
    <source>
        <dbReference type="EMBL" id="CAH1963820.1"/>
    </source>
</evidence>
<name>A0A9P0P3E8_ACAOB</name>
<dbReference type="EMBL" id="CAKOFQ010006710">
    <property type="protein sequence ID" value="CAH1963820.1"/>
    <property type="molecule type" value="Genomic_DNA"/>
</dbReference>
<organism evidence="1 2">
    <name type="scientific">Acanthoscelides obtectus</name>
    <name type="common">Bean weevil</name>
    <name type="synonym">Bruchus obtectus</name>
    <dbReference type="NCBI Taxonomy" id="200917"/>
    <lineage>
        <taxon>Eukaryota</taxon>
        <taxon>Metazoa</taxon>
        <taxon>Ecdysozoa</taxon>
        <taxon>Arthropoda</taxon>
        <taxon>Hexapoda</taxon>
        <taxon>Insecta</taxon>
        <taxon>Pterygota</taxon>
        <taxon>Neoptera</taxon>
        <taxon>Endopterygota</taxon>
        <taxon>Coleoptera</taxon>
        <taxon>Polyphaga</taxon>
        <taxon>Cucujiformia</taxon>
        <taxon>Chrysomeloidea</taxon>
        <taxon>Chrysomelidae</taxon>
        <taxon>Bruchinae</taxon>
        <taxon>Bruchini</taxon>
        <taxon>Acanthoscelides</taxon>
    </lineage>
</organism>
<protein>
    <submittedName>
        <fullName evidence="1">Uncharacterized protein</fullName>
    </submittedName>
</protein>
<accession>A0A9P0P3E8</accession>
<reference evidence="1" key="1">
    <citation type="submission" date="2022-03" db="EMBL/GenBank/DDBJ databases">
        <authorList>
            <person name="Sayadi A."/>
        </authorList>
    </citation>
    <scope>NUCLEOTIDE SEQUENCE</scope>
</reference>